<dbReference type="PANTHER" id="PTHR40469:SF2">
    <property type="entry name" value="GALACTOSE-BINDING DOMAIN-LIKE SUPERFAMILY PROTEIN"/>
    <property type="match status" value="1"/>
</dbReference>
<dbReference type="Gene3D" id="3.40.50.880">
    <property type="match status" value="1"/>
</dbReference>
<sequence length="253" mass="27826">MAQQATARILIYSATRGYRHDSIPASIEALKAQASSINVHFDATEDHTWFTDDRLNGYDAVLFLQNSGEVLEADGKAAFQKFLNSGGNYIGVHCASACLYEDEFYKKEVGALFDYHPDICTAVFDVVGPPHPSTSMLPSRWELYDEVYNFMSDPRDVGATVVLAVDESTYSDPGERKYDHGTPHPVAWFQERGAGVQPGNVAGRSFYTSLGHCIETWQNELFLAHVMSGIQWAIQSGTTKAFNPNALVGNSAA</sequence>
<dbReference type="PANTHER" id="PTHR40469">
    <property type="entry name" value="SECRETED GLYCOSYL HYDROLASE"/>
    <property type="match status" value="1"/>
</dbReference>
<dbReference type="EMBL" id="HE797414">
    <property type="protein sequence ID" value="CCM06604.1"/>
    <property type="molecule type" value="Genomic_DNA"/>
</dbReference>
<reference evidence="2 3" key="1">
    <citation type="journal article" date="2012" name="Appl. Environ. Microbiol.">
        <title>Short-read sequencing for genomic analysis of the brown rot fungus Fibroporia radiculosa.</title>
        <authorList>
            <person name="Tang J.D."/>
            <person name="Perkins A.D."/>
            <person name="Sonstegard T.S."/>
            <person name="Schroeder S.G."/>
            <person name="Burgess S.C."/>
            <person name="Diehl S.V."/>
        </authorList>
    </citation>
    <scope>NUCLEOTIDE SEQUENCE [LARGE SCALE GENOMIC DNA]</scope>
    <source>
        <strain evidence="2 3">TFFH 294</strain>
    </source>
</reference>
<dbReference type="RefSeq" id="XP_012185887.1">
    <property type="nucleotide sequence ID" value="XM_012330497.1"/>
</dbReference>
<dbReference type="InterPro" id="IPR029062">
    <property type="entry name" value="Class_I_gatase-like"/>
</dbReference>
<dbReference type="InterPro" id="IPR029010">
    <property type="entry name" value="ThuA-like"/>
</dbReference>
<dbReference type="Proteomes" id="UP000006352">
    <property type="component" value="Unassembled WGS sequence"/>
</dbReference>
<dbReference type="Pfam" id="PF06283">
    <property type="entry name" value="ThuA"/>
    <property type="match status" value="1"/>
</dbReference>
<proteinExistence type="predicted"/>
<name>J4H5E6_9APHY</name>
<evidence type="ECO:0000313" key="2">
    <source>
        <dbReference type="EMBL" id="CCM06604.1"/>
    </source>
</evidence>
<evidence type="ECO:0000313" key="3">
    <source>
        <dbReference type="Proteomes" id="UP000006352"/>
    </source>
</evidence>
<dbReference type="HOGENOM" id="CLU_057383_0_0_1"/>
<protein>
    <recommendedName>
        <fullName evidence="1">ThuA-like domain-containing protein</fullName>
    </recommendedName>
</protein>
<organism evidence="2 3">
    <name type="scientific">Fibroporia radiculosa</name>
    <dbReference type="NCBI Taxonomy" id="599839"/>
    <lineage>
        <taxon>Eukaryota</taxon>
        <taxon>Fungi</taxon>
        <taxon>Dikarya</taxon>
        <taxon>Basidiomycota</taxon>
        <taxon>Agaricomycotina</taxon>
        <taxon>Agaricomycetes</taxon>
        <taxon>Polyporales</taxon>
        <taxon>Fibroporiaceae</taxon>
        <taxon>Fibroporia</taxon>
    </lineage>
</organism>
<evidence type="ECO:0000259" key="1">
    <source>
        <dbReference type="Pfam" id="PF06283"/>
    </source>
</evidence>
<feature type="domain" description="ThuA-like" evidence="1">
    <location>
        <begin position="8"/>
        <end position="233"/>
    </location>
</feature>
<gene>
    <name evidence="2" type="ORF">FIBRA_08883</name>
</gene>
<dbReference type="InParanoid" id="J4H5E6"/>
<dbReference type="GeneID" id="24101504"/>
<keyword evidence="3" id="KW-1185">Reference proteome</keyword>
<dbReference type="OrthoDB" id="3482285at2759"/>
<accession>J4H5E6</accession>
<dbReference type="AlphaFoldDB" id="J4H5E6"/>
<dbReference type="SUPFAM" id="SSF52317">
    <property type="entry name" value="Class I glutamine amidotransferase-like"/>
    <property type="match status" value="1"/>
</dbReference>